<dbReference type="SUPFAM" id="SSF82114">
    <property type="entry name" value="Riboflavin kinase-like"/>
    <property type="match status" value="1"/>
</dbReference>
<evidence type="ECO:0000256" key="12">
    <source>
        <dbReference type="ARBA" id="ARBA00023268"/>
    </source>
</evidence>
<keyword evidence="6 15" id="KW-0808">Transferase</keyword>
<dbReference type="InterPro" id="IPR002606">
    <property type="entry name" value="Riboflavin_kinase_bac"/>
</dbReference>
<dbReference type="PIRSF" id="PIRSF004491">
    <property type="entry name" value="FAD_Synth"/>
    <property type="match status" value="1"/>
</dbReference>
<gene>
    <name evidence="17" type="ORF">IMCC3088_1339</name>
</gene>
<evidence type="ECO:0000256" key="6">
    <source>
        <dbReference type="ARBA" id="ARBA00022679"/>
    </source>
</evidence>
<dbReference type="FunFam" id="3.40.50.620:FF:000021">
    <property type="entry name" value="Riboflavin biosynthesis protein"/>
    <property type="match status" value="1"/>
</dbReference>
<dbReference type="NCBIfam" id="NF004159">
    <property type="entry name" value="PRK05627.1-2"/>
    <property type="match status" value="1"/>
</dbReference>
<evidence type="ECO:0000256" key="11">
    <source>
        <dbReference type="ARBA" id="ARBA00022840"/>
    </source>
</evidence>
<evidence type="ECO:0000259" key="16">
    <source>
        <dbReference type="SMART" id="SM00904"/>
    </source>
</evidence>
<dbReference type="SMART" id="SM00904">
    <property type="entry name" value="Flavokinase"/>
    <property type="match status" value="1"/>
</dbReference>
<dbReference type="EC" id="2.7.7.2" evidence="15"/>
<evidence type="ECO:0000256" key="2">
    <source>
        <dbReference type="ARBA" id="ARBA00004726"/>
    </source>
</evidence>
<comment type="function">
    <text evidence="1">Catalyzes the phosphorylation of riboflavin to FMN followed by the adenylation of FMN to FAD.</text>
</comment>
<dbReference type="CDD" id="cd02064">
    <property type="entry name" value="FAD_synthetase_N"/>
    <property type="match status" value="1"/>
</dbReference>
<dbReference type="Gene3D" id="2.40.30.30">
    <property type="entry name" value="Riboflavin kinase-like"/>
    <property type="match status" value="1"/>
</dbReference>
<dbReference type="PANTHER" id="PTHR22749">
    <property type="entry name" value="RIBOFLAVIN KINASE/FMN ADENYLYLTRANSFERASE"/>
    <property type="match status" value="1"/>
</dbReference>
<dbReference type="PANTHER" id="PTHR22749:SF6">
    <property type="entry name" value="RIBOFLAVIN KINASE"/>
    <property type="match status" value="1"/>
</dbReference>
<sequence>MGAFDGVHRGHQWVLKHLVERAQERDLPTTVVLFEPLPKEYIRPLEAPARIMNFREKTEALAECGIDRVLRIHFNATVQQMTAESFIHDVFYEGIGAKYVVLGDDFRFGNDRQGDAELMTRRGQRYGFDCAATPTFEFEGDRISSTRIREVLAEGAFDEAERLLGRRFAMSGRVVYGKQLGRQLGFPTANIRLHRLRAPVNGVFSVHVDGPGFTGAPAIANVGTRPTIDDSIEANLEVHLIDRNIDLYGKQIRVTFQHKVRDEMKFDGIHQLKERVLADIADTRRWFQEQEQ</sequence>
<dbReference type="STRING" id="2518989.IMCC3088_1339"/>
<dbReference type="GO" id="GO:0006747">
    <property type="term" value="P:FAD biosynthetic process"/>
    <property type="evidence" value="ECO:0007669"/>
    <property type="project" value="UniProtKB-UniRule"/>
</dbReference>
<keyword evidence="9 15" id="KW-0418">Kinase</keyword>
<keyword evidence="11 15" id="KW-0067">ATP-binding</keyword>
<feature type="domain" description="Riboflavin kinase" evidence="16">
    <location>
        <begin position="163"/>
        <end position="288"/>
    </location>
</feature>
<dbReference type="InterPro" id="IPR023468">
    <property type="entry name" value="Riboflavin_kinase"/>
</dbReference>
<evidence type="ECO:0000256" key="14">
    <source>
        <dbReference type="ARBA" id="ARBA00049494"/>
    </source>
</evidence>
<dbReference type="EMBL" id="AEIG01000033">
    <property type="protein sequence ID" value="EGG29795.1"/>
    <property type="molecule type" value="Genomic_DNA"/>
</dbReference>
<protein>
    <recommendedName>
        <fullName evidence="15">Riboflavin biosynthesis protein</fullName>
    </recommendedName>
    <domain>
        <recommendedName>
            <fullName evidence="15">Riboflavin kinase</fullName>
            <ecNumber evidence="15">2.7.1.26</ecNumber>
        </recommendedName>
        <alternativeName>
            <fullName evidence="15">Flavokinase</fullName>
        </alternativeName>
    </domain>
    <domain>
        <recommendedName>
            <fullName evidence="15">FMN adenylyltransferase</fullName>
            <ecNumber evidence="15">2.7.7.2</ecNumber>
        </recommendedName>
        <alternativeName>
            <fullName evidence="15">FAD pyrophosphorylase</fullName>
        </alternativeName>
        <alternativeName>
            <fullName evidence="15">FAD synthase</fullName>
        </alternativeName>
    </domain>
</protein>
<dbReference type="InterPro" id="IPR014729">
    <property type="entry name" value="Rossmann-like_a/b/a_fold"/>
</dbReference>
<comment type="catalytic activity">
    <reaction evidence="13 15">
        <text>riboflavin + ATP = FMN + ADP + H(+)</text>
        <dbReference type="Rhea" id="RHEA:14357"/>
        <dbReference type="ChEBI" id="CHEBI:15378"/>
        <dbReference type="ChEBI" id="CHEBI:30616"/>
        <dbReference type="ChEBI" id="CHEBI:57986"/>
        <dbReference type="ChEBI" id="CHEBI:58210"/>
        <dbReference type="ChEBI" id="CHEBI:456216"/>
        <dbReference type="EC" id="2.7.1.26"/>
    </reaction>
</comment>
<evidence type="ECO:0000256" key="10">
    <source>
        <dbReference type="ARBA" id="ARBA00022827"/>
    </source>
</evidence>
<dbReference type="UniPathway" id="UPA00277">
    <property type="reaction ID" value="UER00407"/>
</dbReference>
<keyword evidence="10 15" id="KW-0274">FAD</keyword>
<dbReference type="Pfam" id="PF01687">
    <property type="entry name" value="Flavokinase"/>
    <property type="match status" value="1"/>
</dbReference>
<keyword evidence="5 15" id="KW-0288">FMN</keyword>
<evidence type="ECO:0000256" key="4">
    <source>
        <dbReference type="ARBA" id="ARBA00022630"/>
    </source>
</evidence>
<dbReference type="InterPro" id="IPR015865">
    <property type="entry name" value="Riboflavin_kinase_bac/euk"/>
</dbReference>
<dbReference type="Proteomes" id="UP000005615">
    <property type="component" value="Unassembled WGS sequence"/>
</dbReference>
<evidence type="ECO:0000256" key="13">
    <source>
        <dbReference type="ARBA" id="ARBA00047880"/>
    </source>
</evidence>
<comment type="catalytic activity">
    <reaction evidence="14 15">
        <text>FMN + ATP + H(+) = FAD + diphosphate</text>
        <dbReference type="Rhea" id="RHEA:17237"/>
        <dbReference type="ChEBI" id="CHEBI:15378"/>
        <dbReference type="ChEBI" id="CHEBI:30616"/>
        <dbReference type="ChEBI" id="CHEBI:33019"/>
        <dbReference type="ChEBI" id="CHEBI:57692"/>
        <dbReference type="ChEBI" id="CHEBI:58210"/>
        <dbReference type="EC" id="2.7.7.2"/>
    </reaction>
</comment>
<comment type="caution">
    <text evidence="17">The sequence shown here is derived from an EMBL/GenBank/DDBJ whole genome shotgun (WGS) entry which is preliminary data.</text>
</comment>
<dbReference type="NCBIfam" id="TIGR00083">
    <property type="entry name" value="ribF"/>
    <property type="match status" value="1"/>
</dbReference>
<evidence type="ECO:0000313" key="18">
    <source>
        <dbReference type="Proteomes" id="UP000005615"/>
    </source>
</evidence>
<evidence type="ECO:0000313" key="17">
    <source>
        <dbReference type="EMBL" id="EGG29795.1"/>
    </source>
</evidence>
<evidence type="ECO:0000256" key="8">
    <source>
        <dbReference type="ARBA" id="ARBA00022741"/>
    </source>
</evidence>
<name>F3L1J9_9GAMM</name>
<dbReference type="eggNOG" id="COG0196">
    <property type="taxonomic scope" value="Bacteria"/>
</dbReference>
<comment type="similarity">
    <text evidence="15">Belongs to the ribF family.</text>
</comment>
<evidence type="ECO:0000256" key="15">
    <source>
        <dbReference type="PIRNR" id="PIRNR004491"/>
    </source>
</evidence>
<keyword evidence="4 15" id="KW-0285">Flavoprotein</keyword>
<dbReference type="GO" id="GO:0005524">
    <property type="term" value="F:ATP binding"/>
    <property type="evidence" value="ECO:0007669"/>
    <property type="project" value="UniProtKB-UniRule"/>
</dbReference>
<dbReference type="NCBIfam" id="NF004163">
    <property type="entry name" value="PRK05627.1-6"/>
    <property type="match status" value="1"/>
</dbReference>
<organism evidence="17 18">
    <name type="scientific">Aequoribacter fuscus</name>
    <dbReference type="NCBI Taxonomy" id="2518989"/>
    <lineage>
        <taxon>Bacteria</taxon>
        <taxon>Pseudomonadati</taxon>
        <taxon>Pseudomonadota</taxon>
        <taxon>Gammaproteobacteria</taxon>
        <taxon>Cellvibrionales</taxon>
        <taxon>Halieaceae</taxon>
        <taxon>Aequoribacter</taxon>
    </lineage>
</organism>
<accession>F3L1J9</accession>
<evidence type="ECO:0000256" key="5">
    <source>
        <dbReference type="ARBA" id="ARBA00022643"/>
    </source>
</evidence>
<keyword evidence="12" id="KW-0511">Multifunctional enzyme</keyword>
<evidence type="ECO:0000256" key="3">
    <source>
        <dbReference type="ARBA" id="ARBA00005201"/>
    </source>
</evidence>
<dbReference type="SUPFAM" id="SSF52374">
    <property type="entry name" value="Nucleotidylyl transferase"/>
    <property type="match status" value="1"/>
</dbReference>
<evidence type="ECO:0000256" key="9">
    <source>
        <dbReference type="ARBA" id="ARBA00022777"/>
    </source>
</evidence>
<keyword evidence="7 15" id="KW-0548">Nucleotidyltransferase</keyword>
<keyword evidence="18" id="KW-1185">Reference proteome</keyword>
<dbReference type="AlphaFoldDB" id="F3L1J9"/>
<dbReference type="GO" id="GO:0003919">
    <property type="term" value="F:FMN adenylyltransferase activity"/>
    <property type="evidence" value="ECO:0007669"/>
    <property type="project" value="UniProtKB-UniRule"/>
</dbReference>
<dbReference type="GO" id="GO:0009231">
    <property type="term" value="P:riboflavin biosynthetic process"/>
    <property type="evidence" value="ECO:0007669"/>
    <property type="project" value="InterPro"/>
</dbReference>
<comment type="pathway">
    <text evidence="2 15">Cofactor biosynthesis; FAD biosynthesis; FAD from FMN: step 1/1.</text>
</comment>
<dbReference type="Pfam" id="PF06574">
    <property type="entry name" value="FAD_syn"/>
    <property type="match status" value="1"/>
</dbReference>
<dbReference type="Gene3D" id="3.40.50.620">
    <property type="entry name" value="HUPs"/>
    <property type="match status" value="1"/>
</dbReference>
<dbReference type="UniPathway" id="UPA00276">
    <property type="reaction ID" value="UER00406"/>
</dbReference>
<dbReference type="GO" id="GO:0009398">
    <property type="term" value="P:FMN biosynthetic process"/>
    <property type="evidence" value="ECO:0007669"/>
    <property type="project" value="UniProtKB-UniRule"/>
</dbReference>
<dbReference type="GO" id="GO:0008531">
    <property type="term" value="F:riboflavin kinase activity"/>
    <property type="evidence" value="ECO:0007669"/>
    <property type="project" value="UniProtKB-UniRule"/>
</dbReference>
<keyword evidence="8 15" id="KW-0547">Nucleotide-binding</keyword>
<dbReference type="InterPro" id="IPR023465">
    <property type="entry name" value="Riboflavin_kinase_dom_sf"/>
</dbReference>
<dbReference type="InterPro" id="IPR015864">
    <property type="entry name" value="FAD_synthase"/>
</dbReference>
<proteinExistence type="inferred from homology"/>
<reference evidence="17 18" key="1">
    <citation type="journal article" date="2011" name="J. Bacteriol.">
        <title>Genome sequence of strain IMCC3088, a proteorhodopsin-containing marine bacterium belonging to the OM60/NOR5 clade.</title>
        <authorList>
            <person name="Jang Y."/>
            <person name="Oh H.M."/>
            <person name="Kang I."/>
            <person name="Lee K."/>
            <person name="Yang S.J."/>
            <person name="Cho J.C."/>
        </authorList>
    </citation>
    <scope>NUCLEOTIDE SEQUENCE [LARGE SCALE GENOMIC DNA]</scope>
    <source>
        <strain evidence="17 18">IMCC3088</strain>
    </source>
</reference>
<comment type="pathway">
    <text evidence="3 15">Cofactor biosynthesis; FMN biosynthesis; FMN from riboflavin (ATP route): step 1/1.</text>
</comment>
<dbReference type="EC" id="2.7.1.26" evidence="15"/>
<evidence type="ECO:0000256" key="7">
    <source>
        <dbReference type="ARBA" id="ARBA00022695"/>
    </source>
</evidence>
<evidence type="ECO:0000256" key="1">
    <source>
        <dbReference type="ARBA" id="ARBA00002121"/>
    </source>
</evidence>